<name>A0AAV9ND99_9EURO</name>
<evidence type="ECO:0000313" key="2">
    <source>
        <dbReference type="EMBL" id="KAK5055142.1"/>
    </source>
</evidence>
<evidence type="ECO:0000313" key="3">
    <source>
        <dbReference type="Proteomes" id="UP001358417"/>
    </source>
</evidence>
<evidence type="ECO:0000256" key="1">
    <source>
        <dbReference type="SAM" id="MobiDB-lite"/>
    </source>
</evidence>
<gene>
    <name evidence="2" type="ORF">LTR84_012890</name>
</gene>
<comment type="caution">
    <text evidence="2">The sequence shown here is derived from an EMBL/GenBank/DDBJ whole genome shotgun (WGS) entry which is preliminary data.</text>
</comment>
<feature type="region of interest" description="Disordered" evidence="1">
    <location>
        <begin position="1"/>
        <end position="21"/>
    </location>
</feature>
<accession>A0AAV9ND99</accession>
<organism evidence="2 3">
    <name type="scientific">Exophiala bonariae</name>
    <dbReference type="NCBI Taxonomy" id="1690606"/>
    <lineage>
        <taxon>Eukaryota</taxon>
        <taxon>Fungi</taxon>
        <taxon>Dikarya</taxon>
        <taxon>Ascomycota</taxon>
        <taxon>Pezizomycotina</taxon>
        <taxon>Eurotiomycetes</taxon>
        <taxon>Chaetothyriomycetidae</taxon>
        <taxon>Chaetothyriales</taxon>
        <taxon>Herpotrichiellaceae</taxon>
        <taxon>Exophiala</taxon>
    </lineage>
</organism>
<reference evidence="2 3" key="1">
    <citation type="submission" date="2023-08" db="EMBL/GenBank/DDBJ databases">
        <title>Black Yeasts Isolated from many extreme environments.</title>
        <authorList>
            <person name="Coleine C."/>
            <person name="Stajich J.E."/>
            <person name="Selbmann L."/>
        </authorList>
    </citation>
    <scope>NUCLEOTIDE SEQUENCE [LARGE SCALE GENOMIC DNA]</scope>
    <source>
        <strain evidence="2 3">CCFEE 5792</strain>
    </source>
</reference>
<dbReference type="AlphaFoldDB" id="A0AAV9ND99"/>
<dbReference type="RefSeq" id="XP_064707573.1">
    <property type="nucleotide sequence ID" value="XM_064856397.1"/>
</dbReference>
<dbReference type="GeneID" id="89981027"/>
<keyword evidence="3" id="KW-1185">Reference proteome</keyword>
<dbReference type="EMBL" id="JAVRRD010000009">
    <property type="protein sequence ID" value="KAK5055142.1"/>
    <property type="molecule type" value="Genomic_DNA"/>
</dbReference>
<feature type="compositionally biased region" description="Polar residues" evidence="1">
    <location>
        <begin position="8"/>
        <end position="19"/>
    </location>
</feature>
<dbReference type="Proteomes" id="UP001358417">
    <property type="component" value="Unassembled WGS sequence"/>
</dbReference>
<proteinExistence type="predicted"/>
<sequence length="155" mass="16889">MSAIYSPFQPSSPKSSHLSIITGPPTTEDVFTLACPSHLISRARNINHSKTVLRPIPQAQPDFGEKHGISSPGTIITSKTNSRSISIQRTQRSMGSLPSMASSSRPDVPYLMRENFIVSEKQAIRVDRTTTLSVLLRPPISVISPRGVLTLARAQ</sequence>
<protein>
    <submittedName>
        <fullName evidence="2">Uncharacterized protein</fullName>
    </submittedName>
</protein>